<name>A0A382ETP2_9ZZZZ</name>
<evidence type="ECO:0000313" key="2">
    <source>
        <dbReference type="EMBL" id="SVB54100.1"/>
    </source>
</evidence>
<dbReference type="InterPro" id="IPR034593">
    <property type="entry name" value="DgoD-like"/>
</dbReference>
<sequence>MKVTEIEVHRITLPYVDWISYQLNHYYGPISRTIYVAHTDDGLVGLGESHNTEPQETIDGYIGTNPFDHVGDEVSLGLGTAMYDLMGKAAGVPVYKLIGQKHRSWVPVGSWTVSTHPERMAEAVRQYSARGYTWLKFHLSPFENVIDQTEAMQAVAPPGFKVHYDFTMHGTDDHMIELLHKLARYPIAGCFEDVLPAQDLPGYIELRQRSPLPVVLHHSPLGATYEVLMGAADVYMLGHSRIGEAIHRAGLFAAGDIPFMLQNVGGNITRAMTCHMMAAFPSANFHFFSDCETWSADVVHECPEPTNGFLRVSEGPGLGVTLNRSELERLTALQLPEQPKWIIKSRFENGTRMYNIADPQESIFMVRPDRRRMIPMSYDAPIETDYWDDDGTPEYRAMFERLEREGMVLERGPA</sequence>
<dbReference type="InterPro" id="IPR013342">
    <property type="entry name" value="Mandelate_racemase_C"/>
</dbReference>
<accession>A0A382ETP2</accession>
<dbReference type="EMBL" id="UINC01046287">
    <property type="protein sequence ID" value="SVB54100.1"/>
    <property type="molecule type" value="Genomic_DNA"/>
</dbReference>
<dbReference type="InterPro" id="IPR036849">
    <property type="entry name" value="Enolase-like_C_sf"/>
</dbReference>
<feature type="domain" description="Mandelate racemase/muconate lactonizing enzyme C-terminal" evidence="1">
    <location>
        <begin position="117"/>
        <end position="213"/>
    </location>
</feature>
<dbReference type="Gene3D" id="3.20.20.120">
    <property type="entry name" value="Enolase-like C-terminal domain"/>
    <property type="match status" value="1"/>
</dbReference>
<dbReference type="Pfam" id="PF13378">
    <property type="entry name" value="MR_MLE_C"/>
    <property type="match status" value="1"/>
</dbReference>
<proteinExistence type="predicted"/>
<dbReference type="Gene3D" id="3.30.390.10">
    <property type="entry name" value="Enolase-like, N-terminal domain"/>
    <property type="match status" value="1"/>
</dbReference>
<gene>
    <name evidence="2" type="ORF">METZ01_LOCUS206954</name>
</gene>
<organism evidence="2">
    <name type="scientific">marine metagenome</name>
    <dbReference type="NCBI Taxonomy" id="408172"/>
    <lineage>
        <taxon>unclassified sequences</taxon>
        <taxon>metagenomes</taxon>
        <taxon>ecological metagenomes</taxon>
    </lineage>
</organism>
<dbReference type="SMART" id="SM00922">
    <property type="entry name" value="MR_MLE"/>
    <property type="match status" value="1"/>
</dbReference>
<protein>
    <recommendedName>
        <fullName evidence="1">Mandelate racemase/muconate lactonizing enzyme C-terminal domain-containing protein</fullName>
    </recommendedName>
</protein>
<evidence type="ECO:0000259" key="1">
    <source>
        <dbReference type="SMART" id="SM00922"/>
    </source>
</evidence>
<dbReference type="SUPFAM" id="SSF54826">
    <property type="entry name" value="Enolase N-terminal domain-like"/>
    <property type="match status" value="1"/>
</dbReference>
<dbReference type="AlphaFoldDB" id="A0A382ETP2"/>
<dbReference type="SUPFAM" id="SSF51604">
    <property type="entry name" value="Enolase C-terminal domain-like"/>
    <property type="match status" value="1"/>
</dbReference>
<reference evidence="2" key="1">
    <citation type="submission" date="2018-05" db="EMBL/GenBank/DDBJ databases">
        <authorList>
            <person name="Lanie J.A."/>
            <person name="Ng W.-L."/>
            <person name="Kazmierczak K.M."/>
            <person name="Andrzejewski T.M."/>
            <person name="Davidsen T.M."/>
            <person name="Wayne K.J."/>
            <person name="Tettelin H."/>
            <person name="Glass J.I."/>
            <person name="Rusch D."/>
            <person name="Podicherti R."/>
            <person name="Tsui H.-C.T."/>
            <person name="Winkler M.E."/>
        </authorList>
    </citation>
    <scope>NUCLEOTIDE SEQUENCE</scope>
</reference>
<dbReference type="PANTHER" id="PTHR48080">
    <property type="entry name" value="D-GALACTONATE DEHYDRATASE-RELATED"/>
    <property type="match status" value="1"/>
</dbReference>
<dbReference type="InterPro" id="IPR029065">
    <property type="entry name" value="Enolase_C-like"/>
</dbReference>
<dbReference type="InterPro" id="IPR029017">
    <property type="entry name" value="Enolase-like_N"/>
</dbReference>